<dbReference type="InterPro" id="IPR007624">
    <property type="entry name" value="RNA_pol_sigma70_r3"/>
</dbReference>
<dbReference type="InterPro" id="IPR007630">
    <property type="entry name" value="RNA_pol_sigma70_r4"/>
</dbReference>
<dbReference type="Gene3D" id="1.10.10.10">
    <property type="entry name" value="Winged helix-like DNA-binding domain superfamily/Winged helix DNA-binding domain"/>
    <property type="match status" value="2"/>
</dbReference>
<feature type="domain" description="RNA polymerase sigma-70" evidence="8">
    <location>
        <begin position="585"/>
        <end position="611"/>
    </location>
</feature>
<dbReference type="InterPro" id="IPR007627">
    <property type="entry name" value="RNA_pol_sigma70_r2"/>
</dbReference>
<dbReference type="InterPro" id="IPR036388">
    <property type="entry name" value="WH-like_DNA-bd_sf"/>
</dbReference>
<dbReference type="Pfam" id="PF04539">
    <property type="entry name" value="Sigma70_r3"/>
    <property type="match status" value="1"/>
</dbReference>
<dbReference type="NCBIfam" id="TIGR02393">
    <property type="entry name" value="RpoD_Cterm"/>
    <property type="match status" value="1"/>
</dbReference>
<keyword evidence="5" id="KW-0238">DNA-binding</keyword>
<dbReference type="PANTHER" id="PTHR30603:SF60">
    <property type="entry name" value="RNA POLYMERASE SIGMA FACTOR RPOD"/>
    <property type="match status" value="1"/>
</dbReference>
<evidence type="ECO:0000259" key="8">
    <source>
        <dbReference type="PROSITE" id="PS00716"/>
    </source>
</evidence>
<dbReference type="Pfam" id="PF04542">
    <property type="entry name" value="Sigma70_r2"/>
    <property type="match status" value="1"/>
</dbReference>
<gene>
    <name evidence="9" type="ORF">MNB_ARC-1_280</name>
</gene>
<accession>A0A3B1DR63</accession>
<dbReference type="PROSITE" id="PS00716">
    <property type="entry name" value="SIGMA70_2"/>
    <property type="match status" value="1"/>
</dbReference>
<dbReference type="GO" id="GO:0006352">
    <property type="term" value="P:DNA-templated transcription initiation"/>
    <property type="evidence" value="ECO:0007669"/>
    <property type="project" value="InterPro"/>
</dbReference>
<evidence type="ECO:0000256" key="1">
    <source>
        <dbReference type="ARBA" id="ARBA00007788"/>
    </source>
</evidence>
<keyword evidence="3" id="KW-0805">Transcription regulation</keyword>
<sequence>MSTAKTTNKQIEDLFEEALKNKHSNISFDSIVSILDKNPSSSQSKLILKFSKKYKIDVISLIEQTNLILEKYKRIDEDTEVNKLIAISSKEEKEAIKEIEKEIKLENENSSFDFFKANELFEWSRSDSPIRMYLRGMGNIDLLNKEEEIVLSKQIEFGEDIIIDAICSVPYLVDYIVGCKDALLNRERRMKELFKSFDEEDSGEDSTKKATNPKKRNENIIASFKALEKAKKNWITTIEKYSLDTKDELEYLHNSLLIEYKRRLVKDRLIDLGPASKLIMELTKSIETSLNSDSDFKKELLKLEYSIPLFNDGLRKNHKEILDNILTLTKEDIANKIPEASLLNVYVRIKKLYETKEASKSFFDLEEEEVRAIINHITRGRLIVDEAKGKMARANLRLVVATAKRYTNRGLPFLDLIQEGNIGLMKAIDKFEYKKGYKFSTYATWWIRQAVSRAIADQARTIRIPIHMIETINKINKITRRHMQKNGSEPTFDVLAKELDLSVDKIKSIIKITKEPVSLDTAIGSNEDSKLGDFVEDKDVISPLEFMLKNDLTSQVDNILCQLNDREEAVIRMRFGLLGDKSDRTLEEIGSELSVTRERVRQIESTAIKKLKHPKIGRKLKSYLEDI</sequence>
<dbReference type="SUPFAM" id="SSF88946">
    <property type="entry name" value="Sigma2 domain of RNA polymerase sigma factors"/>
    <property type="match status" value="1"/>
</dbReference>
<dbReference type="PANTHER" id="PTHR30603">
    <property type="entry name" value="RNA POLYMERASE SIGMA FACTOR RPO"/>
    <property type="match status" value="1"/>
</dbReference>
<dbReference type="PRINTS" id="PR00046">
    <property type="entry name" value="SIGMA70FCT"/>
</dbReference>
<dbReference type="EMBL" id="UOYO01000010">
    <property type="protein sequence ID" value="VAY86362.1"/>
    <property type="molecule type" value="Genomic_DNA"/>
</dbReference>
<dbReference type="AlphaFoldDB" id="A0A3B1DR63"/>
<dbReference type="InterPro" id="IPR009042">
    <property type="entry name" value="RNA_pol_sigma70_r1_2"/>
</dbReference>
<keyword evidence="4" id="KW-0731">Sigma factor</keyword>
<dbReference type="NCBIfam" id="TIGR02937">
    <property type="entry name" value="sigma70-ECF"/>
    <property type="match status" value="1"/>
</dbReference>
<dbReference type="GO" id="GO:0003677">
    <property type="term" value="F:DNA binding"/>
    <property type="evidence" value="ECO:0007669"/>
    <property type="project" value="UniProtKB-KW"/>
</dbReference>
<dbReference type="Gene3D" id="1.10.601.10">
    <property type="entry name" value="RNA Polymerase Primary Sigma Factor"/>
    <property type="match status" value="1"/>
</dbReference>
<dbReference type="InterPro" id="IPR028630">
    <property type="entry name" value="Sigma70_RpoD"/>
</dbReference>
<feature type="domain" description="RNA polymerase sigma-70" evidence="7">
    <location>
        <begin position="415"/>
        <end position="428"/>
    </location>
</feature>
<dbReference type="InterPro" id="IPR014284">
    <property type="entry name" value="RNA_pol_sigma-70_dom"/>
</dbReference>
<keyword evidence="6" id="KW-0804">Transcription</keyword>
<dbReference type="HAMAP" id="MF_00963">
    <property type="entry name" value="Sigma70_RpoD_SigA"/>
    <property type="match status" value="1"/>
</dbReference>
<protein>
    <submittedName>
        <fullName evidence="9">RNA polymerase sigma factor RpoD</fullName>
    </submittedName>
</protein>
<dbReference type="SUPFAM" id="SSF88659">
    <property type="entry name" value="Sigma3 and sigma4 domains of RNA polymerase sigma factors"/>
    <property type="match status" value="2"/>
</dbReference>
<evidence type="ECO:0000256" key="5">
    <source>
        <dbReference type="ARBA" id="ARBA00023125"/>
    </source>
</evidence>
<evidence type="ECO:0000256" key="4">
    <source>
        <dbReference type="ARBA" id="ARBA00023082"/>
    </source>
</evidence>
<dbReference type="InterPro" id="IPR013325">
    <property type="entry name" value="RNA_pol_sigma_r2"/>
</dbReference>
<evidence type="ECO:0000259" key="7">
    <source>
        <dbReference type="PROSITE" id="PS00715"/>
    </source>
</evidence>
<dbReference type="InterPro" id="IPR012760">
    <property type="entry name" value="RNA_pol_sigma_RpoD_C"/>
</dbReference>
<reference evidence="9" key="1">
    <citation type="submission" date="2018-10" db="EMBL/GenBank/DDBJ databases">
        <authorList>
            <person name="Aoki K."/>
        </authorList>
    </citation>
    <scope>NUCLEOTIDE SEQUENCE</scope>
</reference>
<dbReference type="InterPro" id="IPR000943">
    <property type="entry name" value="RNA_pol_sigma70"/>
</dbReference>
<dbReference type="NCBIfam" id="NF004208">
    <property type="entry name" value="PRK05658.1"/>
    <property type="match status" value="1"/>
</dbReference>
<name>A0A3B1DR63_9ZZZZ</name>
<dbReference type="GO" id="GO:0016987">
    <property type="term" value="F:sigma factor activity"/>
    <property type="evidence" value="ECO:0007669"/>
    <property type="project" value="UniProtKB-KW"/>
</dbReference>
<evidence type="ECO:0000256" key="2">
    <source>
        <dbReference type="ARBA" id="ARBA00022490"/>
    </source>
</evidence>
<evidence type="ECO:0000313" key="9">
    <source>
        <dbReference type="EMBL" id="VAY86362.1"/>
    </source>
</evidence>
<organism evidence="9">
    <name type="scientific">hydrothermal vent metagenome</name>
    <dbReference type="NCBI Taxonomy" id="652676"/>
    <lineage>
        <taxon>unclassified sequences</taxon>
        <taxon>metagenomes</taxon>
        <taxon>ecological metagenomes</taxon>
    </lineage>
</organism>
<dbReference type="Pfam" id="PF04545">
    <property type="entry name" value="Sigma70_r4"/>
    <property type="match status" value="1"/>
</dbReference>
<dbReference type="CDD" id="cd06171">
    <property type="entry name" value="Sigma70_r4"/>
    <property type="match status" value="1"/>
</dbReference>
<evidence type="ECO:0000256" key="6">
    <source>
        <dbReference type="ARBA" id="ARBA00023163"/>
    </source>
</evidence>
<dbReference type="Pfam" id="PF00140">
    <property type="entry name" value="Sigma70_r1_2"/>
    <property type="match status" value="1"/>
</dbReference>
<comment type="similarity">
    <text evidence="1">Belongs to the sigma-70 factor family.</text>
</comment>
<dbReference type="InterPro" id="IPR050239">
    <property type="entry name" value="Sigma-70_RNA_pol_init_factors"/>
</dbReference>
<keyword evidence="2" id="KW-0963">Cytoplasm</keyword>
<dbReference type="PROSITE" id="PS00715">
    <property type="entry name" value="SIGMA70_1"/>
    <property type="match status" value="1"/>
</dbReference>
<proteinExistence type="inferred from homology"/>
<evidence type="ECO:0000256" key="3">
    <source>
        <dbReference type="ARBA" id="ARBA00023015"/>
    </source>
</evidence>
<dbReference type="FunFam" id="1.10.601.10:FF:000001">
    <property type="entry name" value="RNA polymerase sigma factor SigA"/>
    <property type="match status" value="1"/>
</dbReference>
<dbReference type="InterPro" id="IPR013324">
    <property type="entry name" value="RNA_pol_sigma_r3/r4-like"/>
</dbReference>